<dbReference type="RefSeq" id="YP_667923.1">
    <property type="nucleotide sequence ID" value="NC_008252.1"/>
</dbReference>
<proteinExistence type="predicted"/>
<dbReference type="OrthoDB" id="31974at10239"/>
<sequence length="182" mass="21587">MCASLHQKDYVELNCCFNIFETLQEILYNHFSYIPKCNYLCVNKTCTDIATLLCNYEILCKKLNYLYLSKFCLPNGFQLLLLCKNISTFVVDITYTTNDQSQYIIAQCNNLNRPFCITQINNNLYLHSTDIMFDDICIHVDFNSDFCLFDNQRYFCGKKQYQGSDILNIQNDIFKIYLRRFK</sequence>
<protein>
    <submittedName>
        <fullName evidence="1">Uncharacterized protein</fullName>
    </submittedName>
</protein>
<dbReference type="GeneID" id="4179128"/>
<dbReference type="KEGG" id="vg:4179128"/>
<dbReference type="EMBL" id="DQ317692">
    <property type="protein sequence ID" value="ABC74949.1"/>
    <property type="molecule type" value="Genomic_DNA"/>
</dbReference>
<keyword evidence="2" id="KW-1185">Reference proteome</keyword>
<evidence type="ECO:0000313" key="1">
    <source>
        <dbReference type="EMBL" id="ABC74949.1"/>
    </source>
</evidence>
<name>Q0ZP05_9CBAC</name>
<evidence type="ECO:0000313" key="2">
    <source>
        <dbReference type="Proteomes" id="UP000242804"/>
    </source>
</evidence>
<dbReference type="Proteomes" id="UP000242804">
    <property type="component" value="Segment"/>
</dbReference>
<accession>Q0ZP05</accession>
<organism evidence="1 2">
    <name type="scientific">Neodiprion abietis nucleopolyhedrovirus</name>
    <dbReference type="NCBI Taxonomy" id="204507"/>
    <lineage>
        <taxon>Viruses</taxon>
        <taxon>Viruses incertae sedis</taxon>
        <taxon>Naldaviricetes</taxon>
        <taxon>Lefavirales</taxon>
        <taxon>Baculoviridae</taxon>
        <taxon>Gammabaculovirus</taxon>
        <taxon>Gammabaculovirus neabietis</taxon>
    </lineage>
</organism>
<reference evidence="1 2" key="1">
    <citation type="journal article" date="2006" name="J. Virol.">
        <title>Sequence analysis and organization of the Neodiprion abietis nucleopolyhedrovirus genome.</title>
        <authorList>
            <person name="Duffy S.P."/>
            <person name="Young A.M."/>
            <person name="Morin B."/>
            <person name="Lucarotti C.J."/>
            <person name="Koop B.F."/>
            <person name="Levin D.B."/>
        </authorList>
    </citation>
    <scope>NUCLEOTIDE SEQUENCE [LARGE SCALE GENOMIC DNA]</scope>
</reference>